<comment type="similarity">
    <text evidence="1">Belongs to the DENND11 family.</text>
</comment>
<proteinExistence type="inferred from homology"/>
<dbReference type="OrthoDB" id="2152680at2759"/>
<dbReference type="GO" id="GO:0005085">
    <property type="term" value="F:guanyl-nucleotide exchange factor activity"/>
    <property type="evidence" value="ECO:0007669"/>
    <property type="project" value="UniProtKB-KW"/>
</dbReference>
<dbReference type="AlphaFoldDB" id="A0A7I8VZD2"/>
<feature type="domain" description="UDENN" evidence="5">
    <location>
        <begin position="287"/>
        <end position="687"/>
    </location>
</feature>
<dbReference type="GO" id="GO:0005737">
    <property type="term" value="C:cytoplasm"/>
    <property type="evidence" value="ECO:0007669"/>
    <property type="project" value="TreeGrafter"/>
</dbReference>
<dbReference type="GO" id="GO:0016616">
    <property type="term" value="F:oxidoreductase activity, acting on the CH-OH group of donors, NAD or NADP as acceptor"/>
    <property type="evidence" value="ECO:0007669"/>
    <property type="project" value="InterPro"/>
</dbReference>
<name>A0A7I8VZD2_9ANNE</name>
<keyword evidence="7" id="KW-1185">Reference proteome</keyword>
<gene>
    <name evidence="6" type="ORF">DGYR_LOCUS9250</name>
</gene>
<accession>A0A7I8VZD2</accession>
<comment type="caution">
    <text evidence="6">The sequence shown here is derived from an EMBL/GenBank/DDBJ whole genome shotgun (WGS) entry which is preliminary data.</text>
</comment>
<protein>
    <recommendedName>
        <fullName evidence="2">DENN domain-containing protein 11</fullName>
    </recommendedName>
    <alternativeName>
        <fullName evidence="4">Protein LCHN</fullName>
    </alternativeName>
</protein>
<sequence>MLVVVIGASGFLGQHVLELLHSRWTAEDDVIRAFDLKPFRKRLDYDERLRMEIIVGSVCSFIDVRTAVQGADVVFHLASVISYGTSPDYEAMRGVNIEGTKNVINACKEAGVKKLIYTSSINVVLHDGGDIVDGDESLPTPPSSFIFPGYGHTKSEAERLVLNANDKSLRTLSLRLTPMYGEGDYQVIPQAIKPVLGYVVQPSVPEESKCQYTYVGNAAWAHLVAHQSLDKDGEKAAGEAYFVLDDTPLSNTNRFFQHFIREMSLRICPFQIPMGILYVFTLFLQLITLCFSPFVRINLTPSPNMLKAISRVLTFTDRKAQKVLGYKPLYTFEESLRRSENGEELRSLFEDDKVLKCLSKNKLIHNKASISSSGIVCVFVVAFDTKAGNIIEWQEPNDIDLKGIEFKALCSGAHTLKTDFVYFRHGNFFGLACFEKLSVSNELERGARMKSVGILSANYNSLYEHLPFLTEQVSFALTLPSSYDALEKFYHERKCVIENEEINGLAIEVVSHPSNCVEMFIKFFAEKLFVIWKFALLQKRILFFSPPPIGDVCYRGTTEKIFELKSELYDLYVDNQNIRTSSHSLSDIAKPTPADTMRLNQLYEARNGLIDENQSEMDIFTNFFTKCNNKILHTLLNLANSEEKSITADHITSMGLHPQGDRSFLMELIETYGVDVVLIADNPCCPT</sequence>
<reference evidence="6 7" key="1">
    <citation type="submission" date="2020-08" db="EMBL/GenBank/DDBJ databases">
        <authorList>
            <person name="Hejnol A."/>
        </authorList>
    </citation>
    <scope>NUCLEOTIDE SEQUENCE [LARGE SCALE GENOMIC DNA]</scope>
</reference>
<organism evidence="6 7">
    <name type="scientific">Dimorphilus gyrociliatus</name>
    <dbReference type="NCBI Taxonomy" id="2664684"/>
    <lineage>
        <taxon>Eukaryota</taxon>
        <taxon>Metazoa</taxon>
        <taxon>Spiralia</taxon>
        <taxon>Lophotrochozoa</taxon>
        <taxon>Annelida</taxon>
        <taxon>Polychaeta</taxon>
        <taxon>Polychaeta incertae sedis</taxon>
        <taxon>Dinophilidae</taxon>
        <taxon>Dimorphilus</taxon>
    </lineage>
</organism>
<dbReference type="FunFam" id="3.40.50.720:FF:000495">
    <property type="entry name" value="3 hydroxysteroid dehydrogenase, putative"/>
    <property type="match status" value="1"/>
</dbReference>
<dbReference type="GO" id="GO:0006694">
    <property type="term" value="P:steroid biosynthetic process"/>
    <property type="evidence" value="ECO:0007669"/>
    <property type="project" value="InterPro"/>
</dbReference>
<evidence type="ECO:0000256" key="1">
    <source>
        <dbReference type="ARBA" id="ARBA00007629"/>
    </source>
</evidence>
<dbReference type="InterPro" id="IPR002225">
    <property type="entry name" value="3Beta_OHSteriod_DH/Estase"/>
</dbReference>
<dbReference type="InterPro" id="IPR036291">
    <property type="entry name" value="NAD(P)-bd_dom_sf"/>
</dbReference>
<dbReference type="SUPFAM" id="SSF51735">
    <property type="entry name" value="NAD(P)-binding Rossmann-fold domains"/>
    <property type="match status" value="1"/>
</dbReference>
<dbReference type="InterPro" id="IPR037516">
    <property type="entry name" value="Tripartite_DENN"/>
</dbReference>
<dbReference type="PROSITE" id="PS50211">
    <property type="entry name" value="DENN"/>
    <property type="match status" value="1"/>
</dbReference>
<evidence type="ECO:0000256" key="4">
    <source>
        <dbReference type="ARBA" id="ARBA00033400"/>
    </source>
</evidence>
<evidence type="ECO:0000259" key="5">
    <source>
        <dbReference type="PROSITE" id="PS50211"/>
    </source>
</evidence>
<dbReference type="InterPro" id="IPR018626">
    <property type="entry name" value="LCHN/Anr2"/>
</dbReference>
<dbReference type="Gene3D" id="3.40.50.720">
    <property type="entry name" value="NAD(P)-binding Rossmann-like Domain"/>
    <property type="match status" value="1"/>
</dbReference>
<evidence type="ECO:0000313" key="7">
    <source>
        <dbReference type="Proteomes" id="UP000549394"/>
    </source>
</evidence>
<dbReference type="Pfam" id="PF09804">
    <property type="entry name" value="DENND11"/>
    <property type="match status" value="1"/>
</dbReference>
<dbReference type="InterPro" id="IPR051731">
    <property type="entry name" value="DENND11/AVL9_GEFs"/>
</dbReference>
<evidence type="ECO:0000256" key="3">
    <source>
        <dbReference type="ARBA" id="ARBA00022658"/>
    </source>
</evidence>
<dbReference type="EMBL" id="CAJFCJ010000014">
    <property type="protein sequence ID" value="CAD5121272.1"/>
    <property type="molecule type" value="Genomic_DNA"/>
</dbReference>
<keyword evidence="3" id="KW-0344">Guanine-nucleotide releasing factor</keyword>
<evidence type="ECO:0000313" key="6">
    <source>
        <dbReference type="EMBL" id="CAD5121272.1"/>
    </source>
</evidence>
<dbReference type="Pfam" id="PF01073">
    <property type="entry name" value="3Beta_HSD"/>
    <property type="match status" value="1"/>
</dbReference>
<dbReference type="PANTHER" id="PTHR31017">
    <property type="entry name" value="LATE SECRETORY PATHWAY PROTEIN AVL9-RELATED"/>
    <property type="match status" value="1"/>
</dbReference>
<evidence type="ECO:0000256" key="2">
    <source>
        <dbReference type="ARBA" id="ARBA00015743"/>
    </source>
</evidence>
<dbReference type="Proteomes" id="UP000549394">
    <property type="component" value="Unassembled WGS sequence"/>
</dbReference>
<dbReference type="PANTHER" id="PTHR31017:SF2">
    <property type="entry name" value="DENN DOMAIN-CONTAINING PROTEIN 11"/>
    <property type="match status" value="1"/>
</dbReference>